<dbReference type="EMBL" id="CM047908">
    <property type="protein sequence ID" value="KAJ0081355.1"/>
    <property type="molecule type" value="Genomic_DNA"/>
</dbReference>
<keyword evidence="2" id="KW-1185">Reference proteome</keyword>
<evidence type="ECO:0000313" key="2">
    <source>
        <dbReference type="Proteomes" id="UP001164250"/>
    </source>
</evidence>
<sequence length="347" mass="39149">MTKYEYLGKNVGKTTLHEAAANWNIKAVKLLVNHNKKLLKEDKDPNNTEFLEDSNEQGETPLFKATAYGRTKVVKFLSQELIKTKKVAKEKECTMLKVLHRQQIVLTKIEPQPDASNLPGAFQGEIISEPKLDATQEETFMKELDASILHIAIRGRHFDTALLLLNLDESLAKLKDKKGYTSLHLLATIPSAFKNGYRRGTWINGVVYLCLPIGDDENATSCLTTCLLIGDDADDEKPTRVADITGQNLCTSEKICEEKRKHKLAFKLAQRLIEVDTLWNEKIREALPTPFISSDSNEQGYTKIKRLAKVDNKPIPLLLATERGIVEIVNKILKEWPQLVESTNNLN</sequence>
<protein>
    <submittedName>
        <fullName evidence="1">Uncharacterized protein</fullName>
    </submittedName>
</protein>
<organism evidence="1 2">
    <name type="scientific">Pistacia atlantica</name>
    <dbReference type="NCBI Taxonomy" id="434234"/>
    <lineage>
        <taxon>Eukaryota</taxon>
        <taxon>Viridiplantae</taxon>
        <taxon>Streptophyta</taxon>
        <taxon>Embryophyta</taxon>
        <taxon>Tracheophyta</taxon>
        <taxon>Spermatophyta</taxon>
        <taxon>Magnoliopsida</taxon>
        <taxon>eudicotyledons</taxon>
        <taxon>Gunneridae</taxon>
        <taxon>Pentapetalae</taxon>
        <taxon>rosids</taxon>
        <taxon>malvids</taxon>
        <taxon>Sapindales</taxon>
        <taxon>Anacardiaceae</taxon>
        <taxon>Pistacia</taxon>
    </lineage>
</organism>
<name>A0ACC1A332_9ROSI</name>
<comment type="caution">
    <text evidence="1">The sequence shown here is derived from an EMBL/GenBank/DDBJ whole genome shotgun (WGS) entry which is preliminary data.</text>
</comment>
<dbReference type="Proteomes" id="UP001164250">
    <property type="component" value="Chromosome 12"/>
</dbReference>
<accession>A0ACC1A332</accession>
<evidence type="ECO:0000313" key="1">
    <source>
        <dbReference type="EMBL" id="KAJ0081355.1"/>
    </source>
</evidence>
<proteinExistence type="predicted"/>
<reference evidence="2" key="1">
    <citation type="journal article" date="2023" name="G3 (Bethesda)">
        <title>Genome assembly and association tests identify interacting loci associated with vigor, precocity, and sex in interspecific pistachio rootstocks.</title>
        <authorList>
            <person name="Palmer W."/>
            <person name="Jacygrad E."/>
            <person name="Sagayaradj S."/>
            <person name="Cavanaugh K."/>
            <person name="Han R."/>
            <person name="Bertier L."/>
            <person name="Beede B."/>
            <person name="Kafkas S."/>
            <person name="Golino D."/>
            <person name="Preece J."/>
            <person name="Michelmore R."/>
        </authorList>
    </citation>
    <scope>NUCLEOTIDE SEQUENCE [LARGE SCALE GENOMIC DNA]</scope>
</reference>
<gene>
    <name evidence="1" type="ORF">Patl1_09876</name>
</gene>